<dbReference type="CDD" id="cd18432">
    <property type="entry name" value="BRCT_PAXIP1_rpt6_like"/>
    <property type="match status" value="1"/>
</dbReference>
<dbReference type="PANTHER" id="PTHR23196:SF1">
    <property type="entry name" value="PAX-INTERACTING PROTEIN 1"/>
    <property type="match status" value="1"/>
</dbReference>
<dbReference type="InterPro" id="IPR036420">
    <property type="entry name" value="BRCT_dom_sf"/>
</dbReference>
<dbReference type="CDD" id="cd17744">
    <property type="entry name" value="BRCT_MDC1_rpt1"/>
    <property type="match status" value="1"/>
</dbReference>
<reference evidence="5" key="2">
    <citation type="journal article" date="2022" name="Hortic Res">
        <title>The genome of Dioscorea zingiberensis sheds light on the biosynthesis, origin and evolution of the medicinally important diosgenin saponins.</title>
        <authorList>
            <person name="Li Y."/>
            <person name="Tan C."/>
            <person name="Li Z."/>
            <person name="Guo J."/>
            <person name="Li S."/>
            <person name="Chen X."/>
            <person name="Wang C."/>
            <person name="Dai X."/>
            <person name="Yang H."/>
            <person name="Song W."/>
            <person name="Hou L."/>
            <person name="Xu J."/>
            <person name="Tong Z."/>
            <person name="Xu A."/>
            <person name="Yuan X."/>
            <person name="Wang W."/>
            <person name="Yang Q."/>
            <person name="Chen L."/>
            <person name="Sun Z."/>
            <person name="Wang K."/>
            <person name="Pan B."/>
            <person name="Chen J."/>
            <person name="Bao Y."/>
            <person name="Liu F."/>
            <person name="Qi X."/>
            <person name="Gang D.R."/>
            <person name="Wen J."/>
            <person name="Li J."/>
        </authorList>
    </citation>
    <scope>NUCLEOTIDE SEQUENCE</scope>
    <source>
        <strain evidence="5">Dzin_1.0</strain>
    </source>
</reference>
<keyword evidence="2" id="KW-0227">DNA damage</keyword>
<evidence type="ECO:0000313" key="6">
    <source>
        <dbReference type="Proteomes" id="UP001085076"/>
    </source>
</evidence>
<sequence length="914" mass="102493">MDTNENSFFRSSKTRKNLEQNTEAALASKIISSDTGSSSSCLISLTTNAGEVDPDNILKSSRMEIYCASEDKYFADFLRQRTLPNEVSSPVRKENSNIRYVSQPHMLVSDHEVAGLGYTLSPEPGVLSQTNALDAVNNFLLDNDLGSSQEMHTGKRIGSKSPSVSNLKGVQYLAKWADHHSLAGHTPIFDWVENIDYERGELSNNTKGGFSERRFDALKLSGQLGKQRHFNSAITRAAVAMNEDENAKFFLINANSFNASSCENLPGSEPHENKTLQSDAYGHSNSETLEHQLNETDSYEGIPGTYDVGPATQMAAEAMEALCNRPSVNHEMKKGTDQANEHLIGDSSRDMTVEGNLGDALFSERASSAHDLRIITKQSKWGKMECNKLSRGRSHSSRKQFRNSRMKLLEDTTGETPAGDIFLPVGPKRQCFRKQLVKPARNIFSQSELLGIVQMQEKESKTNSLTEVSFNHPKRRRTHHNTCQNLNVVDSFKRPSLSANAEPATTSHFSSRGIKAIIKGFPEIVDTVKRKKRSMRTYLPAQANNFHFNTKKWSSLSGFGQKSSPYTFPSKSFSGNKLENVLIRSAFVQADSLSFNRHTEAFKEASLIKQDADISLHRDDMVEIPQTGKPKRMDHLSGVGCRLPRKEAEKLLPHLKANYHQAISQNKDSIGSSFASEYCILETNYAFSTPISKDLRRRKYLADVRVMFSQHLDSNTLKRQRKILARLALPIASTIADATHFVADKFSRTRNMLEAIALGKPVVTHMWLESCGQANCFIDEKNYILRDLKKERQFCFSMPISLAHACQYPLLQDRRVFVTPNTKPDQELLLNLVKASSGQAMEMIEVSAINDKELLEILIISCEEDYAICQPLLDKGAKVFKSELLLTGIVTQKLEYESNSLFTNHADKIPRAYR</sequence>
<dbReference type="Gene3D" id="3.40.50.10190">
    <property type="entry name" value="BRCT domain"/>
    <property type="match status" value="2"/>
</dbReference>
<dbReference type="InterPro" id="IPR001357">
    <property type="entry name" value="BRCT_dom"/>
</dbReference>
<keyword evidence="3" id="KW-0539">Nucleus</keyword>
<dbReference type="Pfam" id="PF16770">
    <property type="entry name" value="RTT107_BRCT_5"/>
    <property type="match status" value="1"/>
</dbReference>
<evidence type="ECO:0000256" key="2">
    <source>
        <dbReference type="ARBA" id="ARBA00022763"/>
    </source>
</evidence>
<dbReference type="GO" id="GO:0005634">
    <property type="term" value="C:nucleus"/>
    <property type="evidence" value="ECO:0007669"/>
    <property type="project" value="UniProtKB-SubCell"/>
</dbReference>
<dbReference type="GO" id="GO:0006974">
    <property type="term" value="P:DNA damage response"/>
    <property type="evidence" value="ECO:0007669"/>
    <property type="project" value="UniProtKB-KW"/>
</dbReference>
<dbReference type="PROSITE" id="PS50172">
    <property type="entry name" value="BRCT"/>
    <property type="match status" value="1"/>
</dbReference>
<accession>A0A9D5CQA0</accession>
<evidence type="ECO:0000256" key="1">
    <source>
        <dbReference type="ARBA" id="ARBA00004123"/>
    </source>
</evidence>
<gene>
    <name evidence="5" type="ORF">J5N97_013155</name>
</gene>
<evidence type="ECO:0000259" key="4">
    <source>
        <dbReference type="PROSITE" id="PS50172"/>
    </source>
</evidence>
<keyword evidence="6" id="KW-1185">Reference proteome</keyword>
<dbReference type="PANTHER" id="PTHR23196">
    <property type="entry name" value="PAX TRANSCRIPTION ACTIVATION DOMAIN INTERACTING PROTEIN"/>
    <property type="match status" value="1"/>
</dbReference>
<dbReference type="SUPFAM" id="SSF52113">
    <property type="entry name" value="BRCT domain"/>
    <property type="match status" value="1"/>
</dbReference>
<dbReference type="Pfam" id="PF16589">
    <property type="entry name" value="BRCT_2"/>
    <property type="match status" value="1"/>
</dbReference>
<dbReference type="AlphaFoldDB" id="A0A9D5CQA0"/>
<name>A0A9D5CQA0_9LILI</name>
<comment type="subcellular location">
    <subcellularLocation>
        <location evidence="1">Nucleus</location>
    </subcellularLocation>
</comment>
<dbReference type="InterPro" id="IPR051579">
    <property type="entry name" value="DDR_Transcriptional_Reg"/>
</dbReference>
<protein>
    <recommendedName>
        <fullName evidence="4">BRCT domain-containing protein</fullName>
    </recommendedName>
</protein>
<reference evidence="5" key="1">
    <citation type="submission" date="2021-03" db="EMBL/GenBank/DDBJ databases">
        <authorList>
            <person name="Li Z."/>
            <person name="Yang C."/>
        </authorList>
    </citation>
    <scope>NUCLEOTIDE SEQUENCE</scope>
    <source>
        <strain evidence="5">Dzin_1.0</strain>
        <tissue evidence="5">Leaf</tissue>
    </source>
</reference>
<dbReference type="OrthoDB" id="342264at2759"/>
<organism evidence="5 6">
    <name type="scientific">Dioscorea zingiberensis</name>
    <dbReference type="NCBI Taxonomy" id="325984"/>
    <lineage>
        <taxon>Eukaryota</taxon>
        <taxon>Viridiplantae</taxon>
        <taxon>Streptophyta</taxon>
        <taxon>Embryophyta</taxon>
        <taxon>Tracheophyta</taxon>
        <taxon>Spermatophyta</taxon>
        <taxon>Magnoliopsida</taxon>
        <taxon>Liliopsida</taxon>
        <taxon>Dioscoreales</taxon>
        <taxon>Dioscoreaceae</taxon>
        <taxon>Dioscorea</taxon>
    </lineage>
</organism>
<feature type="domain" description="BRCT" evidence="4">
    <location>
        <begin position="696"/>
        <end position="785"/>
    </location>
</feature>
<evidence type="ECO:0000256" key="3">
    <source>
        <dbReference type="ARBA" id="ARBA00023242"/>
    </source>
</evidence>
<dbReference type="Proteomes" id="UP001085076">
    <property type="component" value="Miscellaneous, Linkage group lg03"/>
</dbReference>
<comment type="caution">
    <text evidence="5">The sequence shown here is derived from an EMBL/GenBank/DDBJ whole genome shotgun (WGS) entry which is preliminary data.</text>
</comment>
<dbReference type="SMART" id="SM00292">
    <property type="entry name" value="BRCT"/>
    <property type="match status" value="1"/>
</dbReference>
<dbReference type="EMBL" id="JAGGNH010000003">
    <property type="protein sequence ID" value="KAJ0977681.1"/>
    <property type="molecule type" value="Genomic_DNA"/>
</dbReference>
<proteinExistence type="predicted"/>
<evidence type="ECO:0000313" key="5">
    <source>
        <dbReference type="EMBL" id="KAJ0977681.1"/>
    </source>
</evidence>